<dbReference type="OrthoDB" id="196547at2759"/>
<dbReference type="GO" id="GO:0035556">
    <property type="term" value="P:intracellular signal transduction"/>
    <property type="evidence" value="ECO:0007669"/>
    <property type="project" value="InterPro"/>
</dbReference>
<accession>A0A0C9WW69</accession>
<dbReference type="Gene3D" id="1.10.10.10">
    <property type="entry name" value="Winged helix-like DNA-binding domain superfamily/Winged helix DNA-binding domain"/>
    <property type="match status" value="1"/>
</dbReference>
<dbReference type="EMBL" id="KN838575">
    <property type="protein sequence ID" value="KIK03895.1"/>
    <property type="molecule type" value="Genomic_DNA"/>
</dbReference>
<feature type="domain" description="DEP" evidence="1">
    <location>
        <begin position="239"/>
        <end position="341"/>
    </location>
</feature>
<dbReference type="PROSITE" id="PS50186">
    <property type="entry name" value="DEP"/>
    <property type="match status" value="1"/>
</dbReference>
<gene>
    <name evidence="2" type="ORF">K443DRAFT_676391</name>
</gene>
<dbReference type="SMART" id="SM00049">
    <property type="entry name" value="DEP"/>
    <property type="match status" value="2"/>
</dbReference>
<proteinExistence type="predicted"/>
<dbReference type="CDD" id="cd04450">
    <property type="entry name" value="DEP_RGS7-like"/>
    <property type="match status" value="1"/>
</dbReference>
<reference evidence="3" key="2">
    <citation type="submission" date="2015-01" db="EMBL/GenBank/DDBJ databases">
        <title>Evolutionary Origins and Diversification of the Mycorrhizal Mutualists.</title>
        <authorList>
            <consortium name="DOE Joint Genome Institute"/>
            <consortium name="Mycorrhizal Genomics Consortium"/>
            <person name="Kohler A."/>
            <person name="Kuo A."/>
            <person name="Nagy L.G."/>
            <person name="Floudas D."/>
            <person name="Copeland A."/>
            <person name="Barry K.W."/>
            <person name="Cichocki N."/>
            <person name="Veneault-Fourrey C."/>
            <person name="LaButti K."/>
            <person name="Lindquist E.A."/>
            <person name="Lipzen A."/>
            <person name="Lundell T."/>
            <person name="Morin E."/>
            <person name="Murat C."/>
            <person name="Riley R."/>
            <person name="Ohm R."/>
            <person name="Sun H."/>
            <person name="Tunlid A."/>
            <person name="Henrissat B."/>
            <person name="Grigoriev I.V."/>
            <person name="Hibbett D.S."/>
            <person name="Martin F."/>
        </authorList>
    </citation>
    <scope>NUCLEOTIDE SEQUENCE [LARGE SCALE GENOMIC DNA]</scope>
    <source>
        <strain evidence="3">LaAM-08-1</strain>
    </source>
</reference>
<dbReference type="InterPro" id="IPR000591">
    <property type="entry name" value="DEP_dom"/>
</dbReference>
<name>A0A0C9WW69_9AGAR</name>
<dbReference type="HOGENOM" id="CLU_060148_0_0_1"/>
<evidence type="ECO:0000313" key="3">
    <source>
        <dbReference type="Proteomes" id="UP000054477"/>
    </source>
</evidence>
<dbReference type="Proteomes" id="UP000054477">
    <property type="component" value="Unassembled WGS sequence"/>
</dbReference>
<dbReference type="STRING" id="1095629.A0A0C9WW69"/>
<dbReference type="AlphaFoldDB" id="A0A0C9WW69"/>
<reference evidence="2 3" key="1">
    <citation type="submission" date="2014-04" db="EMBL/GenBank/DDBJ databases">
        <authorList>
            <consortium name="DOE Joint Genome Institute"/>
            <person name="Kuo A."/>
            <person name="Kohler A."/>
            <person name="Nagy L.G."/>
            <person name="Floudas D."/>
            <person name="Copeland A."/>
            <person name="Barry K.W."/>
            <person name="Cichocki N."/>
            <person name="Veneault-Fourrey C."/>
            <person name="LaButti K."/>
            <person name="Lindquist E.A."/>
            <person name="Lipzen A."/>
            <person name="Lundell T."/>
            <person name="Morin E."/>
            <person name="Murat C."/>
            <person name="Sun H."/>
            <person name="Tunlid A."/>
            <person name="Henrissat B."/>
            <person name="Grigoriev I.V."/>
            <person name="Hibbett D.S."/>
            <person name="Martin F."/>
            <person name="Nordberg H.P."/>
            <person name="Cantor M.N."/>
            <person name="Hua S.X."/>
        </authorList>
    </citation>
    <scope>NUCLEOTIDE SEQUENCE [LARGE SCALE GENOMIC DNA]</scope>
    <source>
        <strain evidence="2 3">LaAM-08-1</strain>
    </source>
</reference>
<sequence>MPITVLQASTSNYALKSTKHGKQCIQPVDADGSEPSDHASHAMKTTKSGRPFLQDTYDLFATLILSLKLGPHKKRKFFSSTFSHSFTLNEAAHNLASLSISHSSEEPSPGNISKCRTVTTRTTYIMTRCGAKAMCSHFLDAYLIRVAVKGIYQLTPKGLYILNRFVIKNNISAMHILQILTSQPKCTSLYYLDRRGEDDEPVITSASMTALFRRFAGAQPTYSLPTDKALDAFQQHRKITNGIPVTKISVSKKKNLVYEHCFSAVSAVEWLCEFTSTSDKEEAAQLIAHFVRYGFVELVNDERKRKECAIVYTARSFSEKNVVVAEGQANPNAKAIYRVTDKGSRVVGWGPSVPPGMQRKFDNDQSFIGASMDSSRMVTDDQNIWNKT</sequence>
<dbReference type="Pfam" id="PF00610">
    <property type="entry name" value="DEP"/>
    <property type="match status" value="1"/>
</dbReference>
<dbReference type="Pfam" id="PF25889">
    <property type="entry name" value="WHD_Fungal_DR"/>
    <property type="match status" value="1"/>
</dbReference>
<evidence type="ECO:0000313" key="2">
    <source>
        <dbReference type="EMBL" id="KIK03895.1"/>
    </source>
</evidence>
<evidence type="ECO:0000259" key="1">
    <source>
        <dbReference type="PROSITE" id="PS50186"/>
    </source>
</evidence>
<dbReference type="SUPFAM" id="SSF46785">
    <property type="entry name" value="Winged helix' DNA-binding domain"/>
    <property type="match status" value="1"/>
</dbReference>
<dbReference type="InterPro" id="IPR058855">
    <property type="entry name" value="RGS1/SST2-like_Fungal-DR"/>
</dbReference>
<organism evidence="2 3">
    <name type="scientific">Laccaria amethystina LaAM-08-1</name>
    <dbReference type="NCBI Taxonomy" id="1095629"/>
    <lineage>
        <taxon>Eukaryota</taxon>
        <taxon>Fungi</taxon>
        <taxon>Dikarya</taxon>
        <taxon>Basidiomycota</taxon>
        <taxon>Agaricomycotina</taxon>
        <taxon>Agaricomycetes</taxon>
        <taxon>Agaricomycetidae</taxon>
        <taxon>Agaricales</taxon>
        <taxon>Agaricineae</taxon>
        <taxon>Hydnangiaceae</taxon>
        <taxon>Laccaria</taxon>
    </lineage>
</organism>
<dbReference type="InterPro" id="IPR036388">
    <property type="entry name" value="WH-like_DNA-bd_sf"/>
</dbReference>
<keyword evidence="3" id="KW-1185">Reference proteome</keyword>
<dbReference type="InterPro" id="IPR036390">
    <property type="entry name" value="WH_DNA-bd_sf"/>
</dbReference>
<protein>
    <recommendedName>
        <fullName evidence="1">DEP domain-containing protein</fullName>
    </recommendedName>
</protein>